<proteinExistence type="inferred from homology"/>
<evidence type="ECO:0000256" key="2">
    <source>
        <dbReference type="ARBA" id="ARBA00011738"/>
    </source>
</evidence>
<evidence type="ECO:0000313" key="6">
    <source>
        <dbReference type="Proteomes" id="UP001202328"/>
    </source>
</evidence>
<dbReference type="Gene3D" id="2.40.480.10">
    <property type="entry name" value="Allene oxide cyclase-like"/>
    <property type="match status" value="1"/>
</dbReference>
<dbReference type="PANTHER" id="PTHR46442">
    <property type="entry name" value="DIRIGENT PROTEIN"/>
    <property type="match status" value="1"/>
</dbReference>
<comment type="subunit">
    <text evidence="2 4">Homodimer.</text>
</comment>
<protein>
    <recommendedName>
        <fullName evidence="4">Dirigent protein</fullName>
    </recommendedName>
</protein>
<dbReference type="AlphaFoldDB" id="A0AAD4T2I2"/>
<evidence type="ECO:0000313" key="5">
    <source>
        <dbReference type="EMBL" id="KAI3932976.1"/>
    </source>
</evidence>
<sequence>MSKSLINKACTTIFFVLLIQSASAHRHKFLKRKLPCKTLTLYLHDTLFNGVNAAKATSSAVTNATGISKFHFGELVVFDDPLTLDQHILSSPVARAQGFYFYDMKNTYNAWLAFSIVFNSSDYKGILNLMGADMMDQKTRDVSVVGGTGDFFMTRGIATLKTEAAQGFVYFRLRLEIKLYECYY</sequence>
<dbReference type="Proteomes" id="UP001202328">
    <property type="component" value="Unassembled WGS sequence"/>
</dbReference>
<keyword evidence="6" id="KW-1185">Reference proteome</keyword>
<dbReference type="InterPro" id="IPR004265">
    <property type="entry name" value="Dirigent"/>
</dbReference>
<comment type="subcellular location">
    <subcellularLocation>
        <location evidence="4">Secreted</location>
        <location evidence="4">Extracellular space</location>
        <location evidence="4">Apoplast</location>
    </subcellularLocation>
</comment>
<organism evidence="5 6">
    <name type="scientific">Papaver atlanticum</name>
    <dbReference type="NCBI Taxonomy" id="357466"/>
    <lineage>
        <taxon>Eukaryota</taxon>
        <taxon>Viridiplantae</taxon>
        <taxon>Streptophyta</taxon>
        <taxon>Embryophyta</taxon>
        <taxon>Tracheophyta</taxon>
        <taxon>Spermatophyta</taxon>
        <taxon>Magnoliopsida</taxon>
        <taxon>Ranunculales</taxon>
        <taxon>Papaveraceae</taxon>
        <taxon>Papaveroideae</taxon>
        <taxon>Papaver</taxon>
    </lineage>
</organism>
<comment type="caution">
    <text evidence="5">The sequence shown here is derived from an EMBL/GenBank/DDBJ whole genome shotgun (WGS) entry which is preliminary data.</text>
</comment>
<comment type="similarity">
    <text evidence="1 4">Belongs to the plant dirigent protein family.</text>
</comment>
<comment type="function">
    <text evidence="4">Dirigent proteins impart stereoselectivity on the phenoxy radical-coupling reaction, yielding optically active lignans from two molecules of coniferyl alcohol in the biosynthesis of lignans, flavonolignans, and alkaloids and thus plays a central role in plant secondary metabolism.</text>
</comment>
<evidence type="ECO:0000256" key="1">
    <source>
        <dbReference type="ARBA" id="ARBA00010746"/>
    </source>
</evidence>
<evidence type="ECO:0000256" key="3">
    <source>
        <dbReference type="ARBA" id="ARBA00022525"/>
    </source>
</evidence>
<keyword evidence="3 4" id="KW-0964">Secreted</keyword>
<feature type="chain" id="PRO_5041780836" description="Dirigent protein" evidence="4">
    <location>
        <begin position="25"/>
        <end position="184"/>
    </location>
</feature>
<gene>
    <name evidence="5" type="ORF">MKW98_029209</name>
</gene>
<keyword evidence="4" id="KW-0732">Signal</keyword>
<name>A0AAD4T2I2_9MAGN</name>
<dbReference type="GO" id="GO:0009699">
    <property type="term" value="P:phenylpropanoid biosynthetic process"/>
    <property type="evidence" value="ECO:0007669"/>
    <property type="project" value="UniProtKB-ARBA"/>
</dbReference>
<dbReference type="Pfam" id="PF03018">
    <property type="entry name" value="Dirigent"/>
    <property type="match status" value="1"/>
</dbReference>
<reference evidence="5" key="1">
    <citation type="submission" date="2022-04" db="EMBL/GenBank/DDBJ databases">
        <title>A functionally conserved STORR gene fusion in Papaver species that diverged 16.8 million years ago.</title>
        <authorList>
            <person name="Catania T."/>
        </authorList>
    </citation>
    <scope>NUCLEOTIDE SEQUENCE</scope>
    <source>
        <strain evidence="5">S-188037</strain>
    </source>
</reference>
<dbReference type="GO" id="GO:0048046">
    <property type="term" value="C:apoplast"/>
    <property type="evidence" value="ECO:0007669"/>
    <property type="project" value="UniProtKB-SubCell"/>
</dbReference>
<keyword evidence="4" id="KW-0052">Apoplast</keyword>
<dbReference type="InterPro" id="IPR044859">
    <property type="entry name" value="Allene_oxi_cyc_Dirigent"/>
</dbReference>
<dbReference type="EMBL" id="JAJJMB010006973">
    <property type="protein sequence ID" value="KAI3932976.1"/>
    <property type="molecule type" value="Genomic_DNA"/>
</dbReference>
<dbReference type="PANTHER" id="PTHR46442:SF6">
    <property type="entry name" value="DIRIGENT PROTEIN 5"/>
    <property type="match status" value="1"/>
</dbReference>
<feature type="signal peptide" evidence="4">
    <location>
        <begin position="1"/>
        <end position="24"/>
    </location>
</feature>
<accession>A0AAD4T2I2</accession>
<evidence type="ECO:0000256" key="4">
    <source>
        <dbReference type="RuleBase" id="RU363099"/>
    </source>
</evidence>